<dbReference type="SUPFAM" id="SSF55418">
    <property type="entry name" value="eIF4e-like"/>
    <property type="match status" value="1"/>
</dbReference>
<dbReference type="EMBL" id="JAVRRD010000006">
    <property type="protein sequence ID" value="KAK5057574.1"/>
    <property type="molecule type" value="Genomic_DNA"/>
</dbReference>
<evidence type="ECO:0008006" key="5">
    <source>
        <dbReference type="Google" id="ProtNLM"/>
    </source>
</evidence>
<feature type="region of interest" description="Disordered" evidence="2">
    <location>
        <begin position="103"/>
        <end position="197"/>
    </location>
</feature>
<dbReference type="PANTHER" id="PTHR31977:SF1">
    <property type="entry name" value="UPF0696 PROTEIN C11ORF68"/>
    <property type="match status" value="1"/>
</dbReference>
<reference evidence="3 4" key="1">
    <citation type="submission" date="2023-08" db="EMBL/GenBank/DDBJ databases">
        <title>Black Yeasts Isolated from many extreme environments.</title>
        <authorList>
            <person name="Coleine C."/>
            <person name="Stajich J.E."/>
            <person name="Selbmann L."/>
        </authorList>
    </citation>
    <scope>NUCLEOTIDE SEQUENCE [LARGE SCALE GENOMIC DNA]</scope>
    <source>
        <strain evidence="3 4">CCFEE 5792</strain>
    </source>
</reference>
<name>A0AAV9NKT8_9EURO</name>
<dbReference type="GeneID" id="89979724"/>
<sequence length="452" mass="50602">MAPKRRLSIKKETISSTVIPDPVEWGPVPDDCFSEESDFYGSPATVSKYNRLSDSYHPEQYWGLRDRNPQVIAIKGQEAAWIAAKKLALELEDRARKEARENAKRIKLEERNEDNNHASRDSDGTLTPDDADRMDLDLITPAETEPKPSEHHKSNNTIRAKSDADDAEPMCLDPTPSTTTTSRSSEQRKPVNYYEGTPTAKQLSETLDEFLDRLPPSSTPRSQGPWIWIANPYPPQNSQPESSGDLGGFKQAGFNLLESYQTHREELQAQNPTKPAGSITRMMKTERDKLEPAILSLAREKRILNGKWMIFPPVEDADRVWRIVAEATWKGKLGTASKVATYDENDESARAATRIICVYTADFTDESDVTRVLLALCDLGLVDEKEGAKGDQDAAAATAAKVIYYKCDAYTYLDLTASNEFKLKASMYNSRDLLRKERRSRAIGASGFVRSG</sequence>
<dbReference type="AlphaFoldDB" id="A0AAV9NKT8"/>
<comment type="similarity">
    <text evidence="1">Belongs to the UPF0696 family.</text>
</comment>
<comment type="caution">
    <text evidence="3">The sequence shown here is derived from an EMBL/GenBank/DDBJ whole genome shotgun (WGS) entry which is preliminary data.</text>
</comment>
<proteinExistence type="inferred from homology"/>
<evidence type="ECO:0000313" key="3">
    <source>
        <dbReference type="EMBL" id="KAK5057574.1"/>
    </source>
</evidence>
<evidence type="ECO:0000256" key="1">
    <source>
        <dbReference type="ARBA" id="ARBA00010568"/>
    </source>
</evidence>
<evidence type="ECO:0000313" key="4">
    <source>
        <dbReference type="Proteomes" id="UP001358417"/>
    </source>
</evidence>
<evidence type="ECO:0000256" key="2">
    <source>
        <dbReference type="SAM" id="MobiDB-lite"/>
    </source>
</evidence>
<organism evidence="3 4">
    <name type="scientific">Exophiala bonariae</name>
    <dbReference type="NCBI Taxonomy" id="1690606"/>
    <lineage>
        <taxon>Eukaryota</taxon>
        <taxon>Fungi</taxon>
        <taxon>Dikarya</taxon>
        <taxon>Ascomycota</taxon>
        <taxon>Pezizomycotina</taxon>
        <taxon>Eurotiomycetes</taxon>
        <taxon>Chaetothyriomycetidae</taxon>
        <taxon>Chaetothyriales</taxon>
        <taxon>Herpotrichiellaceae</taxon>
        <taxon>Exophiala</taxon>
    </lineage>
</organism>
<dbReference type="Pfam" id="PF08939">
    <property type="entry name" value="Bles03"/>
    <property type="match status" value="1"/>
</dbReference>
<dbReference type="InterPro" id="IPR015034">
    <property type="entry name" value="Bles03"/>
</dbReference>
<dbReference type="RefSeq" id="XP_064708692.1">
    <property type="nucleotide sequence ID" value="XM_064855103.1"/>
</dbReference>
<feature type="compositionally biased region" description="Low complexity" evidence="2">
    <location>
        <begin position="174"/>
        <end position="184"/>
    </location>
</feature>
<accession>A0AAV9NKT8</accession>
<protein>
    <recommendedName>
        <fullName evidence="5">DUF1917-domain-containing protein</fullName>
    </recommendedName>
</protein>
<dbReference type="PANTHER" id="PTHR31977">
    <property type="entry name" value="UPF0696 PROTEIN C11ORF68"/>
    <property type="match status" value="1"/>
</dbReference>
<feature type="compositionally biased region" description="Basic and acidic residues" evidence="2">
    <location>
        <begin position="144"/>
        <end position="153"/>
    </location>
</feature>
<dbReference type="Gene3D" id="3.30.760.10">
    <property type="entry name" value="RNA Cap, Translation Initiation Factor Eif4e"/>
    <property type="match status" value="1"/>
</dbReference>
<dbReference type="Proteomes" id="UP001358417">
    <property type="component" value="Unassembled WGS sequence"/>
</dbReference>
<dbReference type="InterPro" id="IPR023398">
    <property type="entry name" value="TIF_eIF4e-like"/>
</dbReference>
<keyword evidence="4" id="KW-1185">Reference proteome</keyword>
<gene>
    <name evidence="3" type="ORF">LTR84_011574</name>
</gene>
<feature type="compositionally biased region" description="Basic and acidic residues" evidence="2">
    <location>
        <begin position="103"/>
        <end position="123"/>
    </location>
</feature>